<dbReference type="AlphaFoldDB" id="A0A226WZ35"/>
<name>A0A226WZ35_CABSO</name>
<sequence>MVSLKSERLGGRSQIVYRATVWAAVSLRNVHERCNNGAITRSRERAINAARCIHV</sequence>
<evidence type="ECO:0000313" key="1">
    <source>
        <dbReference type="EMBL" id="OXC76010.1"/>
    </source>
</evidence>
<comment type="caution">
    <text evidence="1">The sequence shown here is derived from an EMBL/GenBank/DDBJ whole genome shotgun (WGS) entry which is preliminary data.</text>
</comment>
<gene>
    <name evidence="1" type="ORF">BSU04_24160</name>
</gene>
<dbReference type="Proteomes" id="UP000214720">
    <property type="component" value="Unassembled WGS sequence"/>
</dbReference>
<reference evidence="2" key="1">
    <citation type="submission" date="2017-01" db="EMBL/GenBank/DDBJ databases">
        <title>Genome Analysis of Deinococcus marmoris KOPRI26562.</title>
        <authorList>
            <person name="Kim J.H."/>
            <person name="Oh H.-M."/>
        </authorList>
    </citation>
    <scope>NUCLEOTIDE SEQUENCE [LARGE SCALE GENOMIC DNA]</scope>
    <source>
        <strain evidence="2">PAMC 26633</strain>
    </source>
</reference>
<accession>A0A226WZ35</accession>
<proteinExistence type="predicted"/>
<protein>
    <submittedName>
        <fullName evidence="1">Uncharacterized protein</fullName>
    </submittedName>
</protein>
<evidence type="ECO:0000313" key="2">
    <source>
        <dbReference type="Proteomes" id="UP000214720"/>
    </source>
</evidence>
<organism evidence="1 2">
    <name type="scientific">Caballeronia sordidicola</name>
    <name type="common">Burkholderia sordidicola</name>
    <dbReference type="NCBI Taxonomy" id="196367"/>
    <lineage>
        <taxon>Bacteria</taxon>
        <taxon>Pseudomonadati</taxon>
        <taxon>Pseudomonadota</taxon>
        <taxon>Betaproteobacteria</taxon>
        <taxon>Burkholderiales</taxon>
        <taxon>Burkholderiaceae</taxon>
        <taxon>Caballeronia</taxon>
    </lineage>
</organism>
<dbReference type="EMBL" id="MTHB01000158">
    <property type="protein sequence ID" value="OXC76010.1"/>
    <property type="molecule type" value="Genomic_DNA"/>
</dbReference>